<dbReference type="EMBL" id="JABXBU010000001">
    <property type="protein sequence ID" value="KAF8796042.1"/>
    <property type="molecule type" value="Genomic_DNA"/>
</dbReference>
<reference evidence="3" key="1">
    <citation type="journal article" date="2020" name="bioRxiv">
        <title>Chromosome-level reference genome of the European wasp spider Argiope bruennichi: a resource for studies on range expansion and evolutionary adaptation.</title>
        <authorList>
            <person name="Sheffer M.M."/>
            <person name="Hoppe A."/>
            <person name="Krehenwinkel H."/>
            <person name="Uhl G."/>
            <person name="Kuss A.W."/>
            <person name="Jensen L."/>
            <person name="Jensen C."/>
            <person name="Gillespie R.G."/>
            <person name="Hoff K.J."/>
            <person name="Prost S."/>
        </authorList>
    </citation>
    <scope>NUCLEOTIDE SEQUENCE</scope>
</reference>
<feature type="compositionally biased region" description="Basic and acidic residues" evidence="1">
    <location>
        <begin position="101"/>
        <end position="117"/>
    </location>
</feature>
<keyword evidence="2" id="KW-0732">Signal</keyword>
<feature type="chain" id="PRO_5035779234" evidence="2">
    <location>
        <begin position="30"/>
        <end position="139"/>
    </location>
</feature>
<protein>
    <submittedName>
        <fullName evidence="3">Uncharacterized protein</fullName>
    </submittedName>
</protein>
<reference evidence="3" key="2">
    <citation type="submission" date="2020-06" db="EMBL/GenBank/DDBJ databases">
        <authorList>
            <person name="Sheffer M."/>
        </authorList>
    </citation>
    <scope>NUCLEOTIDE SEQUENCE</scope>
</reference>
<keyword evidence="4" id="KW-1185">Reference proteome</keyword>
<feature type="signal peptide" evidence="2">
    <location>
        <begin position="1"/>
        <end position="29"/>
    </location>
</feature>
<proteinExistence type="predicted"/>
<evidence type="ECO:0000256" key="2">
    <source>
        <dbReference type="SAM" id="SignalP"/>
    </source>
</evidence>
<dbReference type="AlphaFoldDB" id="A0A8T0FZ57"/>
<name>A0A8T0FZ57_ARGBR</name>
<evidence type="ECO:0000256" key="1">
    <source>
        <dbReference type="SAM" id="MobiDB-lite"/>
    </source>
</evidence>
<feature type="compositionally biased region" description="Basic and acidic residues" evidence="1">
    <location>
        <begin position="126"/>
        <end position="139"/>
    </location>
</feature>
<organism evidence="3 4">
    <name type="scientific">Argiope bruennichi</name>
    <name type="common">Wasp spider</name>
    <name type="synonym">Aranea bruennichi</name>
    <dbReference type="NCBI Taxonomy" id="94029"/>
    <lineage>
        <taxon>Eukaryota</taxon>
        <taxon>Metazoa</taxon>
        <taxon>Ecdysozoa</taxon>
        <taxon>Arthropoda</taxon>
        <taxon>Chelicerata</taxon>
        <taxon>Arachnida</taxon>
        <taxon>Araneae</taxon>
        <taxon>Araneomorphae</taxon>
        <taxon>Entelegynae</taxon>
        <taxon>Araneoidea</taxon>
        <taxon>Araneidae</taxon>
        <taxon>Argiope</taxon>
    </lineage>
</organism>
<accession>A0A8T0FZ57</accession>
<gene>
    <name evidence="3" type="ORF">HNY73_000469</name>
</gene>
<evidence type="ECO:0000313" key="3">
    <source>
        <dbReference type="EMBL" id="KAF8796042.1"/>
    </source>
</evidence>
<dbReference type="Proteomes" id="UP000807504">
    <property type="component" value="Unassembled WGS sequence"/>
</dbReference>
<feature type="region of interest" description="Disordered" evidence="1">
    <location>
        <begin position="101"/>
        <end position="139"/>
    </location>
</feature>
<evidence type="ECO:0000313" key="4">
    <source>
        <dbReference type="Proteomes" id="UP000807504"/>
    </source>
</evidence>
<sequence length="139" mass="15180">MPHIKISNNLHKFLCYVFALLPNLPPIHTLPMTPVPHYSSTPLSSHSSRASDPFSSGSFIAANNALLMTTNVNHVNNNKGAVGNGAPPIVSKVAMEDSRRWESGVVVREKGREGIGERKKRPRSQRAKEAEGEAGEEQK</sequence>
<comment type="caution">
    <text evidence="3">The sequence shown here is derived from an EMBL/GenBank/DDBJ whole genome shotgun (WGS) entry which is preliminary data.</text>
</comment>